<dbReference type="InterPro" id="IPR020094">
    <property type="entry name" value="TruA/RsuA/RluB/E/F_N"/>
</dbReference>
<dbReference type="InterPro" id="IPR018496">
    <property type="entry name" value="PsdUridine_synth_RsuA/RluB_CS"/>
</dbReference>
<evidence type="ECO:0000256" key="2">
    <source>
        <dbReference type="ARBA" id="ARBA00023235"/>
    </source>
</evidence>
<evidence type="ECO:0000256" key="4">
    <source>
        <dbReference type="RuleBase" id="RU003887"/>
    </source>
</evidence>
<keyword evidence="7" id="KW-1185">Reference proteome</keyword>
<reference evidence="6 7" key="1">
    <citation type="submission" date="2019-06" db="EMBL/GenBank/DDBJ databases">
        <title>Genome sequence of Litorilinea aerophila BAA-2444.</title>
        <authorList>
            <person name="Maclea K.S."/>
            <person name="Maurais E.G."/>
            <person name="Iannazzi L.C."/>
        </authorList>
    </citation>
    <scope>NUCLEOTIDE SEQUENCE [LARGE SCALE GENOMIC DNA]</scope>
    <source>
        <strain evidence="6 7">ATCC BAA-2444</strain>
    </source>
</reference>
<gene>
    <name evidence="6" type="ORF">FKZ61_16015</name>
</gene>
<dbReference type="FunCoup" id="A0A540VCT9">
    <property type="interactions" value="401"/>
</dbReference>
<dbReference type="PROSITE" id="PS01149">
    <property type="entry name" value="PSI_RSU"/>
    <property type="match status" value="1"/>
</dbReference>
<dbReference type="AlphaFoldDB" id="A0A540VCT9"/>
<dbReference type="InParanoid" id="A0A540VCT9"/>
<feature type="domain" description="RNA-binding S4" evidence="5">
    <location>
        <begin position="4"/>
        <end position="64"/>
    </location>
</feature>
<dbReference type="EMBL" id="VIGC01000022">
    <property type="protein sequence ID" value="TQE94586.1"/>
    <property type="molecule type" value="Genomic_DNA"/>
</dbReference>
<dbReference type="CDD" id="cd00165">
    <property type="entry name" value="S4"/>
    <property type="match status" value="1"/>
</dbReference>
<dbReference type="PANTHER" id="PTHR47683:SF2">
    <property type="entry name" value="RNA-BINDING S4 DOMAIN-CONTAINING PROTEIN"/>
    <property type="match status" value="1"/>
</dbReference>
<dbReference type="GO" id="GO:0000455">
    <property type="term" value="P:enzyme-directed rRNA pseudouridine synthesis"/>
    <property type="evidence" value="ECO:0007669"/>
    <property type="project" value="UniProtKB-ARBA"/>
</dbReference>
<protein>
    <recommendedName>
        <fullName evidence="4">Pseudouridine synthase</fullName>
        <ecNumber evidence="4">5.4.99.-</ecNumber>
    </recommendedName>
</protein>
<dbReference type="SUPFAM" id="SSF55120">
    <property type="entry name" value="Pseudouridine synthase"/>
    <property type="match status" value="1"/>
</dbReference>
<dbReference type="GO" id="GO:0120159">
    <property type="term" value="F:rRNA pseudouridine synthase activity"/>
    <property type="evidence" value="ECO:0007669"/>
    <property type="project" value="UniProtKB-ARBA"/>
</dbReference>
<dbReference type="Proteomes" id="UP000317371">
    <property type="component" value="Unassembled WGS sequence"/>
</dbReference>
<dbReference type="RefSeq" id="WP_141611157.1">
    <property type="nucleotide sequence ID" value="NZ_VIGC02000022.1"/>
</dbReference>
<organism evidence="6 7">
    <name type="scientific">Litorilinea aerophila</name>
    <dbReference type="NCBI Taxonomy" id="1204385"/>
    <lineage>
        <taxon>Bacteria</taxon>
        <taxon>Bacillati</taxon>
        <taxon>Chloroflexota</taxon>
        <taxon>Caldilineae</taxon>
        <taxon>Caldilineales</taxon>
        <taxon>Caldilineaceae</taxon>
        <taxon>Litorilinea</taxon>
    </lineage>
</organism>
<dbReference type="InterPro" id="IPR000748">
    <property type="entry name" value="PsdUridine_synth_RsuA/RluB/E/F"/>
</dbReference>
<dbReference type="OrthoDB" id="9807213at2"/>
<evidence type="ECO:0000313" key="7">
    <source>
        <dbReference type="Proteomes" id="UP000317371"/>
    </source>
</evidence>
<keyword evidence="2 4" id="KW-0413">Isomerase</keyword>
<evidence type="ECO:0000256" key="3">
    <source>
        <dbReference type="PROSITE-ProRule" id="PRU00182"/>
    </source>
</evidence>
<dbReference type="InterPro" id="IPR042092">
    <property type="entry name" value="PsdUridine_s_RsuA/RluB/E/F_cat"/>
</dbReference>
<comment type="similarity">
    <text evidence="1 4">Belongs to the pseudouridine synthase RsuA family.</text>
</comment>
<dbReference type="InterPro" id="IPR036986">
    <property type="entry name" value="S4_RNA-bd_sf"/>
</dbReference>
<accession>A0A540VCT9</accession>
<dbReference type="SUPFAM" id="SSF55174">
    <property type="entry name" value="Alpha-L RNA-binding motif"/>
    <property type="match status" value="1"/>
</dbReference>
<dbReference type="InterPro" id="IPR020103">
    <property type="entry name" value="PsdUridine_synth_cat_dom_sf"/>
</dbReference>
<dbReference type="Pfam" id="PF00849">
    <property type="entry name" value="PseudoU_synth_2"/>
    <property type="match status" value="1"/>
</dbReference>
<comment type="caution">
    <text evidence="6">The sequence shown here is derived from an EMBL/GenBank/DDBJ whole genome shotgun (WGS) entry which is preliminary data.</text>
</comment>
<dbReference type="InterPro" id="IPR002942">
    <property type="entry name" value="S4_RNA-bd"/>
</dbReference>
<dbReference type="Gene3D" id="3.30.70.580">
    <property type="entry name" value="Pseudouridine synthase I, catalytic domain, N-terminal subdomain"/>
    <property type="match status" value="1"/>
</dbReference>
<dbReference type="Gene3D" id="3.30.70.1560">
    <property type="entry name" value="Alpha-L RNA-binding motif"/>
    <property type="match status" value="1"/>
</dbReference>
<sequence length="265" mass="29478">MAEERLQKVMAAAGVGSRRACEKLIEAGLVQVNGQTVTELGTKVDPEQVQITVRGRPISLPKRHVYIKVHKPRGVISDMGGATHGRQTVADLLPPELRRVFPVGRLDLKSEGLVLLTDDGELAHRLTHPRYEHEKTYFVLVPERPSAEALTQLREGIDLPTGRTAPARVRVIPRLPAELRLAPGPQKGVWLEMVLREGKKRQIRHMTAAVGYPTLRLVRWAIGPLTLGDLPAGQTAPLSRQEVAALRQTIQQGQESRKGRRPRRR</sequence>
<name>A0A540VCT9_9CHLR</name>
<evidence type="ECO:0000313" key="6">
    <source>
        <dbReference type="EMBL" id="TQE94586.1"/>
    </source>
</evidence>
<dbReference type="SMART" id="SM00363">
    <property type="entry name" value="S4"/>
    <property type="match status" value="1"/>
</dbReference>
<dbReference type="EC" id="5.4.99.-" evidence="4"/>
<dbReference type="PROSITE" id="PS50889">
    <property type="entry name" value="S4"/>
    <property type="match status" value="1"/>
</dbReference>
<dbReference type="Pfam" id="PF01479">
    <property type="entry name" value="S4"/>
    <property type="match status" value="1"/>
</dbReference>
<dbReference type="FunFam" id="3.10.290.10:FF:000003">
    <property type="entry name" value="Pseudouridine synthase"/>
    <property type="match status" value="1"/>
</dbReference>
<keyword evidence="3" id="KW-0694">RNA-binding</keyword>
<dbReference type="CDD" id="cd02870">
    <property type="entry name" value="PseudoU_synth_RsuA_like"/>
    <property type="match status" value="1"/>
</dbReference>
<dbReference type="PANTHER" id="PTHR47683">
    <property type="entry name" value="PSEUDOURIDINE SYNTHASE FAMILY PROTEIN-RELATED"/>
    <property type="match status" value="1"/>
</dbReference>
<evidence type="ECO:0000259" key="5">
    <source>
        <dbReference type="SMART" id="SM00363"/>
    </source>
</evidence>
<dbReference type="InterPro" id="IPR050343">
    <property type="entry name" value="RsuA_PseudoU_synthase"/>
</dbReference>
<dbReference type="NCBIfam" id="TIGR00093">
    <property type="entry name" value="pseudouridine synthase"/>
    <property type="match status" value="1"/>
</dbReference>
<proteinExistence type="inferred from homology"/>
<dbReference type="GO" id="GO:0003723">
    <property type="term" value="F:RNA binding"/>
    <property type="evidence" value="ECO:0007669"/>
    <property type="project" value="UniProtKB-KW"/>
</dbReference>
<evidence type="ECO:0000256" key="1">
    <source>
        <dbReference type="ARBA" id="ARBA00008348"/>
    </source>
</evidence>
<dbReference type="InterPro" id="IPR006145">
    <property type="entry name" value="PsdUridine_synth_RsuA/RluA"/>
</dbReference>
<dbReference type="Gene3D" id="3.10.290.10">
    <property type="entry name" value="RNA-binding S4 domain"/>
    <property type="match status" value="1"/>
</dbReference>